<proteinExistence type="predicted"/>
<accession>A0A7V8KRN0</accession>
<dbReference type="GO" id="GO:0003700">
    <property type="term" value="F:DNA-binding transcription factor activity"/>
    <property type="evidence" value="ECO:0007669"/>
    <property type="project" value="InterPro"/>
</dbReference>
<evidence type="ECO:0000256" key="3">
    <source>
        <dbReference type="ARBA" id="ARBA00023163"/>
    </source>
</evidence>
<dbReference type="Gene3D" id="1.10.10.10">
    <property type="entry name" value="Winged helix-like DNA-binding domain superfamily/Winged helix DNA-binding domain"/>
    <property type="match status" value="1"/>
</dbReference>
<dbReference type="SMART" id="SM00345">
    <property type="entry name" value="HTH_GNTR"/>
    <property type="match status" value="1"/>
</dbReference>
<sequence>MIAEDIKLDIFSNRLKANTPLPSIRAYTEKYGVASNTIVSALHLLRDKGIIYSHRTKGYCVAGNIEERKVILANELIDNLIADMKHIGFSQYDLLQLIRRIMKL</sequence>
<dbReference type="PROSITE" id="PS50949">
    <property type="entry name" value="HTH_GNTR"/>
    <property type="match status" value="1"/>
</dbReference>
<dbReference type="InterPro" id="IPR000524">
    <property type="entry name" value="Tscrpt_reg_HTH_GntR"/>
</dbReference>
<organism evidence="5 6">
    <name type="scientific">Bifidobacterium pullorum</name>
    <dbReference type="NCBI Taxonomy" id="78448"/>
    <lineage>
        <taxon>Bacteria</taxon>
        <taxon>Bacillati</taxon>
        <taxon>Actinomycetota</taxon>
        <taxon>Actinomycetes</taxon>
        <taxon>Bifidobacteriales</taxon>
        <taxon>Bifidobacteriaceae</taxon>
        <taxon>Bifidobacterium</taxon>
    </lineage>
</organism>
<dbReference type="PANTHER" id="PTHR38445:SF9">
    <property type="entry name" value="HTH-TYPE TRANSCRIPTIONAL REPRESSOR YTRA"/>
    <property type="match status" value="1"/>
</dbReference>
<dbReference type="CDD" id="cd07377">
    <property type="entry name" value="WHTH_GntR"/>
    <property type="match status" value="1"/>
</dbReference>
<dbReference type="GO" id="GO:0003677">
    <property type="term" value="F:DNA binding"/>
    <property type="evidence" value="ECO:0007669"/>
    <property type="project" value="UniProtKB-KW"/>
</dbReference>
<evidence type="ECO:0000313" key="5">
    <source>
        <dbReference type="EMBL" id="KFI84185.1"/>
    </source>
</evidence>
<reference evidence="5 6" key="1">
    <citation type="submission" date="2014-03" db="EMBL/GenBank/DDBJ databases">
        <title>Genomics of Bifidobacteria.</title>
        <authorList>
            <person name="Ventura M."/>
            <person name="Milani C."/>
            <person name="Lugli G.A."/>
        </authorList>
    </citation>
    <scope>NUCLEOTIDE SEQUENCE [LARGE SCALE GENOMIC DNA]</scope>
    <source>
        <strain evidence="5 6">LMG 21816</strain>
    </source>
</reference>
<dbReference type="SUPFAM" id="SSF46785">
    <property type="entry name" value="Winged helix' DNA-binding domain"/>
    <property type="match status" value="1"/>
</dbReference>
<dbReference type="EMBL" id="JGZJ01000002">
    <property type="protein sequence ID" value="KFI84185.1"/>
    <property type="molecule type" value="Genomic_DNA"/>
</dbReference>
<evidence type="ECO:0000259" key="4">
    <source>
        <dbReference type="PROSITE" id="PS50949"/>
    </source>
</evidence>
<protein>
    <recommendedName>
        <fullName evidence="4">HTH gntR-type domain-containing protein</fullName>
    </recommendedName>
</protein>
<dbReference type="Proteomes" id="UP000029109">
    <property type="component" value="Unassembled WGS sequence"/>
</dbReference>
<keyword evidence="2" id="KW-0238">DNA-binding</keyword>
<evidence type="ECO:0000256" key="2">
    <source>
        <dbReference type="ARBA" id="ARBA00023125"/>
    </source>
</evidence>
<name>A0A7V8KRN0_9BIFI</name>
<dbReference type="AlphaFoldDB" id="A0A7V8KRN0"/>
<gene>
    <name evidence="5" type="ORF">BPULL_3014</name>
</gene>
<keyword evidence="3" id="KW-0804">Transcription</keyword>
<dbReference type="InterPro" id="IPR036390">
    <property type="entry name" value="WH_DNA-bd_sf"/>
</dbReference>
<keyword evidence="1" id="KW-0805">Transcription regulation</keyword>
<dbReference type="PANTHER" id="PTHR38445">
    <property type="entry name" value="HTH-TYPE TRANSCRIPTIONAL REPRESSOR YTRA"/>
    <property type="match status" value="1"/>
</dbReference>
<dbReference type="Pfam" id="PF00392">
    <property type="entry name" value="GntR"/>
    <property type="match status" value="1"/>
</dbReference>
<feature type="domain" description="HTH gntR-type" evidence="4">
    <location>
        <begin position="1"/>
        <end position="64"/>
    </location>
</feature>
<evidence type="ECO:0000313" key="6">
    <source>
        <dbReference type="Proteomes" id="UP000029109"/>
    </source>
</evidence>
<comment type="caution">
    <text evidence="5">The sequence shown here is derived from an EMBL/GenBank/DDBJ whole genome shotgun (WGS) entry which is preliminary data.</text>
</comment>
<dbReference type="InterPro" id="IPR036388">
    <property type="entry name" value="WH-like_DNA-bd_sf"/>
</dbReference>
<evidence type="ECO:0000256" key="1">
    <source>
        <dbReference type="ARBA" id="ARBA00023015"/>
    </source>
</evidence>